<accession>A0A7W6FN23</accession>
<gene>
    <name evidence="4" type="ORF">GGQ65_006895</name>
</gene>
<dbReference type="AlphaFoldDB" id="A0A7W6FN23"/>
<comment type="caution">
    <text evidence="4">The sequence shown here is derived from an EMBL/GenBank/DDBJ whole genome shotgun (WGS) entry which is preliminary data.</text>
</comment>
<evidence type="ECO:0000259" key="3">
    <source>
        <dbReference type="PROSITE" id="PS51387"/>
    </source>
</evidence>
<dbReference type="SUPFAM" id="SSF55103">
    <property type="entry name" value="FAD-linked oxidases, C-terminal domain"/>
    <property type="match status" value="1"/>
</dbReference>
<protein>
    <submittedName>
        <fullName evidence="4">Glycolate oxidase FAD binding subunit</fullName>
    </submittedName>
</protein>
<evidence type="ECO:0000256" key="1">
    <source>
        <dbReference type="ARBA" id="ARBA00022630"/>
    </source>
</evidence>
<reference evidence="4 5" key="1">
    <citation type="submission" date="2020-08" db="EMBL/GenBank/DDBJ databases">
        <title>Genomic Encyclopedia of Type Strains, Phase IV (KMG-IV): sequencing the most valuable type-strain genomes for metagenomic binning, comparative biology and taxonomic classification.</title>
        <authorList>
            <person name="Goeker M."/>
        </authorList>
    </citation>
    <scope>NUCLEOTIDE SEQUENCE [LARGE SCALE GENOMIC DNA]</scope>
    <source>
        <strain evidence="4 5">DSM 19331</strain>
    </source>
</reference>
<dbReference type="PANTHER" id="PTHR11748:SF103">
    <property type="entry name" value="GLYCOLATE OXIDASE SUBUNIT GLCE"/>
    <property type="match status" value="1"/>
</dbReference>
<dbReference type="InterPro" id="IPR006094">
    <property type="entry name" value="Oxid_FAD_bind_N"/>
</dbReference>
<dbReference type="GO" id="GO:0003824">
    <property type="term" value="F:catalytic activity"/>
    <property type="evidence" value="ECO:0007669"/>
    <property type="project" value="InterPro"/>
</dbReference>
<dbReference type="Proteomes" id="UP000545490">
    <property type="component" value="Unassembled WGS sequence"/>
</dbReference>
<proteinExistence type="predicted"/>
<dbReference type="Pfam" id="PF01565">
    <property type="entry name" value="FAD_binding_4"/>
    <property type="match status" value="1"/>
</dbReference>
<dbReference type="InterPro" id="IPR036318">
    <property type="entry name" value="FAD-bd_PCMH-like_sf"/>
</dbReference>
<dbReference type="SUPFAM" id="SSF56176">
    <property type="entry name" value="FAD-binding/transporter-associated domain-like"/>
    <property type="match status" value="1"/>
</dbReference>
<dbReference type="InterPro" id="IPR016166">
    <property type="entry name" value="FAD-bd_PCMH"/>
</dbReference>
<evidence type="ECO:0000256" key="2">
    <source>
        <dbReference type="ARBA" id="ARBA00022827"/>
    </source>
</evidence>
<name>A0A7W6FN23_9HYPH</name>
<dbReference type="InterPro" id="IPR016164">
    <property type="entry name" value="FAD-linked_Oxase-like_C"/>
</dbReference>
<feature type="domain" description="FAD-binding PCMH-type" evidence="3">
    <location>
        <begin position="15"/>
        <end position="200"/>
    </location>
</feature>
<dbReference type="Gene3D" id="3.30.465.10">
    <property type="match status" value="1"/>
</dbReference>
<dbReference type="PANTHER" id="PTHR11748">
    <property type="entry name" value="D-LACTATE DEHYDROGENASE"/>
    <property type="match status" value="1"/>
</dbReference>
<dbReference type="GO" id="GO:0071949">
    <property type="term" value="F:FAD binding"/>
    <property type="evidence" value="ECO:0007669"/>
    <property type="project" value="InterPro"/>
</dbReference>
<sequence length="394" mass="42601">MQAELFARRAPMVAKPSFEDNCLAPVSEGELSDLVAESARSGTQLRVIGGGTRLKAMSPGSERKAVSTRLISGIVDYEPGALTLVARAGTPLHQIETLLEGEGQILAFEPMDHRHLLETTGTPTVGGVVGANVCGPRRLFAGACRDHLLGVRFVDGSGRIVKNGGRVMKNVTGLDLSKLICGSFGTLGIATEVSFKTAPAPEKEETLVFSDVTASEASTLFATALATPFEISGAAYLQRTATIRIQGFSQQIAYRRERLKELFSNYSIDVFEGEQSRQHWMDIRDVRHFAATEHPVWQILVRPTDAPDVASGLERLGGNTSLDWGGGLIWYNGEASAADVRRVCGRGQARVVRSTNFGPKSFFPPENEFVSRVSRSLRATFDPAGILNSDLLDH</sequence>
<dbReference type="PROSITE" id="PS51387">
    <property type="entry name" value="FAD_PCMH"/>
    <property type="match status" value="1"/>
</dbReference>
<evidence type="ECO:0000313" key="5">
    <source>
        <dbReference type="Proteomes" id="UP000545490"/>
    </source>
</evidence>
<dbReference type="InterPro" id="IPR016169">
    <property type="entry name" value="FAD-bd_PCMH_sub2"/>
</dbReference>
<organism evidence="4 5">
    <name type="scientific">Rhizobium fabae</name>
    <dbReference type="NCBI Taxonomy" id="573179"/>
    <lineage>
        <taxon>Bacteria</taxon>
        <taxon>Pseudomonadati</taxon>
        <taxon>Pseudomonadota</taxon>
        <taxon>Alphaproteobacteria</taxon>
        <taxon>Hyphomicrobiales</taxon>
        <taxon>Rhizobiaceae</taxon>
        <taxon>Rhizobium/Agrobacterium group</taxon>
        <taxon>Rhizobium</taxon>
    </lineage>
</organism>
<evidence type="ECO:0000313" key="4">
    <source>
        <dbReference type="EMBL" id="MBB3919549.1"/>
    </source>
</evidence>
<keyword evidence="2" id="KW-0274">FAD</keyword>
<keyword evidence="1" id="KW-0285">Flavoprotein</keyword>
<dbReference type="EMBL" id="JACIDG010000029">
    <property type="protein sequence ID" value="MBB3919549.1"/>
    <property type="molecule type" value="Genomic_DNA"/>
</dbReference>